<dbReference type="EMBL" id="LAZR01014595">
    <property type="protein sequence ID" value="KKM16803.1"/>
    <property type="molecule type" value="Genomic_DNA"/>
</dbReference>
<protein>
    <recommendedName>
        <fullName evidence="2">DUF4258 domain-containing protein</fullName>
    </recommendedName>
</protein>
<dbReference type="Pfam" id="PF14076">
    <property type="entry name" value="DUF4258"/>
    <property type="match status" value="1"/>
</dbReference>
<gene>
    <name evidence="1" type="ORF">LCGC14_1682140</name>
</gene>
<reference evidence="1" key="1">
    <citation type="journal article" date="2015" name="Nature">
        <title>Complex archaea that bridge the gap between prokaryotes and eukaryotes.</title>
        <authorList>
            <person name="Spang A."/>
            <person name="Saw J.H."/>
            <person name="Jorgensen S.L."/>
            <person name="Zaremba-Niedzwiedzka K."/>
            <person name="Martijn J."/>
            <person name="Lind A.E."/>
            <person name="van Eijk R."/>
            <person name="Schleper C."/>
            <person name="Guy L."/>
            <person name="Ettema T.J."/>
        </authorList>
    </citation>
    <scope>NUCLEOTIDE SEQUENCE</scope>
</reference>
<dbReference type="InterPro" id="IPR025354">
    <property type="entry name" value="DUF4258"/>
</dbReference>
<accession>A0A0F9K3T4</accession>
<organism evidence="1">
    <name type="scientific">marine sediment metagenome</name>
    <dbReference type="NCBI Taxonomy" id="412755"/>
    <lineage>
        <taxon>unclassified sequences</taxon>
        <taxon>metagenomes</taxon>
        <taxon>ecological metagenomes</taxon>
    </lineage>
</organism>
<dbReference type="AlphaFoldDB" id="A0A0F9K3T4"/>
<comment type="caution">
    <text evidence="1">The sequence shown here is derived from an EMBL/GenBank/DDBJ whole genome shotgun (WGS) entry which is preliminary data.</text>
</comment>
<evidence type="ECO:0000313" key="1">
    <source>
        <dbReference type="EMBL" id="KKM16803.1"/>
    </source>
</evidence>
<sequence>MAGDVLDGVQGGQVVEDYPDYAKGPCVLVLQKDLNENPIHTVWGIPAGKTSPAVLVTAYRPSLEKWSDDFRRRK</sequence>
<evidence type="ECO:0008006" key="2">
    <source>
        <dbReference type="Google" id="ProtNLM"/>
    </source>
</evidence>
<proteinExistence type="predicted"/>
<name>A0A0F9K3T4_9ZZZZ</name>